<dbReference type="EMBL" id="MU839051">
    <property type="protein sequence ID" value="KAK1761789.1"/>
    <property type="molecule type" value="Genomic_DNA"/>
</dbReference>
<dbReference type="SUPFAM" id="SSF51126">
    <property type="entry name" value="Pectin lyase-like"/>
    <property type="match status" value="2"/>
</dbReference>
<accession>A0AAJ0FH54</accession>
<dbReference type="Pfam" id="PF12708">
    <property type="entry name" value="Pect-lyase_RHGA_epim"/>
    <property type="match status" value="2"/>
</dbReference>
<comment type="caution">
    <text evidence="2">The sequence shown here is derived from an EMBL/GenBank/DDBJ whole genome shotgun (WGS) entry which is preliminary data.</text>
</comment>
<dbReference type="Gene3D" id="2.160.20.10">
    <property type="entry name" value="Single-stranded right-handed beta-helix, Pectin lyase-like"/>
    <property type="match status" value="3"/>
</dbReference>
<evidence type="ECO:0000313" key="2">
    <source>
        <dbReference type="EMBL" id="KAK1761789.1"/>
    </source>
</evidence>
<proteinExistence type="predicted"/>
<sequence>MGIMRHVRLNNDSSSDQSFPSLAKATEAEIEAARKIVRDAIAKASVLNKARLQNPGRNRYSLAPGTIVGNRNIDKRSEIPVSGAKPPPLLRITDEIAAAAALVAEADAQVSGKQSRRVNKRSSFWMENVSRKGTSLWADNADTYVIFRNVKDYGAKGDGRTDDTAAILKAMGDGNRCGVGCNGSTIKNAIVYLPAGQYLVSTSIAVLFGTQLIGDATDIPTIKAAASFVGLGVLSTDVYVGDGASADGKDNEWYINTASFYRQIRNVKVDITDTDPNAAVCAIHYQIAQATSIQNVELIAKSGTTQQGMFSENGSGGFMSDVTFTGGKFGFCKLLTNSNLMTFKGCDTAVQIIWDWSWTWKSVTITDSSVGFMLDPSAESSPIGSILVMDTVFNNVEKAIVIGPASEAPNTGTTGLVLDNVQFNTVDYGVADTDGNMYLAGSENDGSVQSYILGPMYNGTDRSWVEGGSEMSLRNGDLLNLNVTGELPNVAFFERPKEQYESNTADDFVHLKDLGAKGDGSTDDTAAVQAALDDNAGRKIIFADAGIYILTDTVTIPPGTKIVGEAWTQFAASGAKFYDGSEPVPMLRVGNDGDVGLVEMQDLLFTTIGPTQGAILVEWNIRADSQGSAALWDCHARIGGAIGTRLDATYCAAFFTARGMLVESINPTWPYATASEHAALYQFNFYGAEYVFGGLLQRESSYYQPSPKAPTPFESVLGEFDGCDSSWAFVVRWCQNMRFVGMGVYSWFSDYTQDCIDLHSCQQALVLTQNNFDNVRFDQVITIGANTSIVADGKGIPALDNLAVSDNDASWSQISVFDAVSMGTGDSDEDETVPACDFTKTYDSLQAVQDDEKNMPYGCGPVYVMGVLSDMLGEALDNYTDSGNGYDKKFDAYVEYIKELVPAQLDYCMNWTNPDAPGACNKYFTCIYNGDNGHGNSSSTTCPPPGLNYYSNPSFHLYYTLVDETGFFAEIESSFGIVKDWVQFGKRDDPLTCTVENNFQCPPEDKISYGYPIPAASYTVDNPKDIFTNASLGFANLQETMFSVQADMVAGWWNGTDADAASVMAFPVMMAYQAAQAMQQVVVIGTEVQNADRKKLIFEILGAVFMIIPFLGEGLGAAADVVLQTLSRIMNLIGVFGNSAFSIYAIVNDPSSAPMEIMALLMGGAGGIGAFGRRSDEMEELASLRRGMGNVERDALGTEFKANDDIIRGIGAVCYRK</sequence>
<protein>
    <submittedName>
        <fullName evidence="2">Glucan 1,3-beta-glucosidase</fullName>
    </submittedName>
</protein>
<dbReference type="CDD" id="cd23668">
    <property type="entry name" value="GH55_beta13glucanase-like"/>
    <property type="match status" value="1"/>
</dbReference>
<dbReference type="InterPro" id="IPR039279">
    <property type="entry name" value="QRT3-like"/>
</dbReference>
<reference evidence="2" key="1">
    <citation type="submission" date="2023-06" db="EMBL/GenBank/DDBJ databases">
        <title>Genome-scale phylogeny and comparative genomics of the fungal order Sordariales.</title>
        <authorList>
            <consortium name="Lawrence Berkeley National Laboratory"/>
            <person name="Hensen N."/>
            <person name="Bonometti L."/>
            <person name="Westerberg I."/>
            <person name="Brannstrom I.O."/>
            <person name="Guillou S."/>
            <person name="Cros-Aarteil S."/>
            <person name="Calhoun S."/>
            <person name="Haridas S."/>
            <person name="Kuo A."/>
            <person name="Mondo S."/>
            <person name="Pangilinan J."/>
            <person name="Riley R."/>
            <person name="Labutti K."/>
            <person name="Andreopoulos B."/>
            <person name="Lipzen A."/>
            <person name="Chen C."/>
            <person name="Yanf M."/>
            <person name="Daum C."/>
            <person name="Ng V."/>
            <person name="Clum A."/>
            <person name="Steindorff A."/>
            <person name="Ohm R."/>
            <person name="Martin F."/>
            <person name="Silar P."/>
            <person name="Natvig D."/>
            <person name="Lalanne C."/>
            <person name="Gautier V."/>
            <person name="Ament-Velasquez S.L."/>
            <person name="Kruys A."/>
            <person name="Hutchinson M.I."/>
            <person name="Powell A.J."/>
            <person name="Barry K."/>
            <person name="Miller A.N."/>
            <person name="Grigoriev I.V."/>
            <person name="Debuchy R."/>
            <person name="Gladieux P."/>
            <person name="Thoren M.H."/>
            <person name="Johannesson H."/>
        </authorList>
    </citation>
    <scope>NUCLEOTIDE SEQUENCE</scope>
    <source>
        <strain evidence="2">8032-3</strain>
    </source>
</reference>
<keyword evidence="3" id="KW-1185">Reference proteome</keyword>
<dbReference type="PANTHER" id="PTHR33928:SF2">
    <property type="entry name" value="PECTATE LYASE SUPERFAMILY PROTEIN DOMAIN-CONTAINING PROTEIN-RELATED"/>
    <property type="match status" value="1"/>
</dbReference>
<evidence type="ECO:0000259" key="1">
    <source>
        <dbReference type="Pfam" id="PF12708"/>
    </source>
</evidence>
<dbReference type="Proteomes" id="UP001244011">
    <property type="component" value="Unassembled WGS sequence"/>
</dbReference>
<dbReference type="AlphaFoldDB" id="A0AAJ0FH54"/>
<feature type="domain" description="Rhamnogalacturonase A/B/Epimerase-like pectate lyase" evidence="1">
    <location>
        <begin position="147"/>
        <end position="372"/>
    </location>
</feature>
<dbReference type="InterPro" id="IPR024535">
    <property type="entry name" value="RHGA/B-epi-like_pectate_lyase"/>
</dbReference>
<dbReference type="InterPro" id="IPR011050">
    <property type="entry name" value="Pectin_lyase_fold/virulence"/>
</dbReference>
<feature type="domain" description="Rhamnogalacturonase A/B/Epimerase-like pectate lyase" evidence="1">
    <location>
        <begin position="508"/>
        <end position="577"/>
    </location>
</feature>
<dbReference type="InterPro" id="IPR012334">
    <property type="entry name" value="Pectin_lyas_fold"/>
</dbReference>
<gene>
    <name evidence="2" type="ORF">QBC33DRAFT_603872</name>
</gene>
<dbReference type="GeneID" id="85315410"/>
<dbReference type="PANTHER" id="PTHR33928">
    <property type="entry name" value="POLYGALACTURONASE QRT3"/>
    <property type="match status" value="1"/>
</dbReference>
<evidence type="ECO:0000313" key="3">
    <source>
        <dbReference type="Proteomes" id="UP001244011"/>
    </source>
</evidence>
<dbReference type="GO" id="GO:0004650">
    <property type="term" value="F:polygalacturonase activity"/>
    <property type="evidence" value="ECO:0007669"/>
    <property type="project" value="InterPro"/>
</dbReference>
<organism evidence="2 3">
    <name type="scientific">Phialemonium atrogriseum</name>
    <dbReference type="NCBI Taxonomy" id="1093897"/>
    <lineage>
        <taxon>Eukaryota</taxon>
        <taxon>Fungi</taxon>
        <taxon>Dikarya</taxon>
        <taxon>Ascomycota</taxon>
        <taxon>Pezizomycotina</taxon>
        <taxon>Sordariomycetes</taxon>
        <taxon>Sordariomycetidae</taxon>
        <taxon>Cephalothecales</taxon>
        <taxon>Cephalothecaceae</taxon>
        <taxon>Phialemonium</taxon>
    </lineage>
</organism>
<name>A0AAJ0FH54_9PEZI</name>
<dbReference type="RefSeq" id="XP_060278002.1">
    <property type="nucleotide sequence ID" value="XM_060432223.1"/>
</dbReference>